<evidence type="ECO:0000313" key="1">
    <source>
        <dbReference type="Proteomes" id="UP000887574"/>
    </source>
</evidence>
<name>A0A915D639_9BILA</name>
<reference evidence="2" key="1">
    <citation type="submission" date="2022-11" db="UniProtKB">
        <authorList>
            <consortium name="WormBaseParasite"/>
        </authorList>
    </citation>
    <scope>IDENTIFICATION</scope>
</reference>
<sequence length="89" mass="10735">MQGFETDRLETRKTWSEKMLRARNLKEKENRLHALHEKFRKDRLKEIDLVEGRLIRSMCWEVSTEAVEEFSEISLHSIFFNHPKMSTAK</sequence>
<dbReference type="WBParaSite" id="jg16398">
    <property type="protein sequence ID" value="jg16398"/>
    <property type="gene ID" value="jg16398"/>
</dbReference>
<organism evidence="1 2">
    <name type="scientific">Ditylenchus dipsaci</name>
    <dbReference type="NCBI Taxonomy" id="166011"/>
    <lineage>
        <taxon>Eukaryota</taxon>
        <taxon>Metazoa</taxon>
        <taxon>Ecdysozoa</taxon>
        <taxon>Nematoda</taxon>
        <taxon>Chromadorea</taxon>
        <taxon>Rhabditida</taxon>
        <taxon>Tylenchina</taxon>
        <taxon>Tylenchomorpha</taxon>
        <taxon>Sphaerularioidea</taxon>
        <taxon>Anguinidae</taxon>
        <taxon>Anguininae</taxon>
        <taxon>Ditylenchus</taxon>
    </lineage>
</organism>
<proteinExistence type="predicted"/>
<protein>
    <submittedName>
        <fullName evidence="2">Uncharacterized protein</fullName>
    </submittedName>
</protein>
<dbReference type="AlphaFoldDB" id="A0A915D639"/>
<keyword evidence="1" id="KW-1185">Reference proteome</keyword>
<evidence type="ECO:0000313" key="2">
    <source>
        <dbReference type="WBParaSite" id="jg16398"/>
    </source>
</evidence>
<accession>A0A915D639</accession>
<dbReference type="Proteomes" id="UP000887574">
    <property type="component" value="Unplaced"/>
</dbReference>